<comment type="subcellular location">
    <subcellularLocation>
        <location evidence="1">Cell membrane</location>
        <topology evidence="1">Multi-pass membrane protein</topology>
    </subcellularLocation>
</comment>
<evidence type="ECO:0000313" key="9">
    <source>
        <dbReference type="Proteomes" id="UP000228996"/>
    </source>
</evidence>
<proteinExistence type="predicted"/>
<dbReference type="NCBIfam" id="TIGR00360">
    <property type="entry name" value="ComEC_N-term"/>
    <property type="match status" value="1"/>
</dbReference>
<dbReference type="InterPro" id="IPR004477">
    <property type="entry name" value="ComEC_N"/>
</dbReference>
<evidence type="ECO:0000256" key="1">
    <source>
        <dbReference type="ARBA" id="ARBA00004651"/>
    </source>
</evidence>
<evidence type="ECO:0000256" key="2">
    <source>
        <dbReference type="ARBA" id="ARBA00022475"/>
    </source>
</evidence>
<dbReference type="AlphaFoldDB" id="A0A2M6XCD9"/>
<sequence length="378" mass="42125">MTPQRMRHFVILLLLLILFFWRFSTIKTPNYSNGTQIRITATLKTAPQVSGGTQKFSLSGIKITTWKYPEYQYGDRLIVSGVVKNNSLEMPGIEKREAGSPYRVNEMRDAGNGISDIGYLIFELRNQIDKKFRKNLPEPEASLLSGITLGLKSNLPKDFYYNLQKTGTMHIIVASGMNVALVSGTITTFLLWFFSRKKAVILSIILIWFYVELAGGDVPVVRAGIMGSVVLLAQFFGREPDVLNALGVAVAIIVFINPASLNDIGFQLSFAATLGIVMLSKKLSSLLSRLPERVRNDLGQTLSAQLFTLPIMLLNFGYYSWISVPVNLLVAWPLVWILRLGLVAGFVGILFAPLGYLICLFILPLLSYFVRVVELFGK</sequence>
<comment type="caution">
    <text evidence="8">The sequence shown here is derived from an EMBL/GenBank/DDBJ whole genome shotgun (WGS) entry which is preliminary data.</text>
</comment>
<dbReference type="Proteomes" id="UP000228996">
    <property type="component" value="Unassembled WGS sequence"/>
</dbReference>
<dbReference type="Pfam" id="PF03772">
    <property type="entry name" value="Competence"/>
    <property type="match status" value="1"/>
</dbReference>
<keyword evidence="3 6" id="KW-0812">Transmembrane</keyword>
<protein>
    <recommendedName>
        <fullName evidence="7">ComEC/Rec2-related protein domain-containing protein</fullName>
    </recommendedName>
</protein>
<keyword evidence="5 6" id="KW-0472">Membrane</keyword>
<dbReference type="EMBL" id="PEYO01000018">
    <property type="protein sequence ID" value="PIU03319.1"/>
    <property type="molecule type" value="Genomic_DNA"/>
</dbReference>
<evidence type="ECO:0000256" key="3">
    <source>
        <dbReference type="ARBA" id="ARBA00022692"/>
    </source>
</evidence>
<evidence type="ECO:0000256" key="5">
    <source>
        <dbReference type="ARBA" id="ARBA00023136"/>
    </source>
</evidence>
<dbReference type="PANTHER" id="PTHR30619">
    <property type="entry name" value="DNA INTERNALIZATION/COMPETENCE PROTEIN COMEC/REC2"/>
    <property type="match status" value="1"/>
</dbReference>
<keyword evidence="2" id="KW-1003">Cell membrane</keyword>
<evidence type="ECO:0000313" key="8">
    <source>
        <dbReference type="EMBL" id="PIU03319.1"/>
    </source>
</evidence>
<name>A0A2M6XCD9_9BACT</name>
<evidence type="ECO:0000256" key="6">
    <source>
        <dbReference type="SAM" id="Phobius"/>
    </source>
</evidence>
<keyword evidence="4 6" id="KW-1133">Transmembrane helix</keyword>
<dbReference type="PANTHER" id="PTHR30619:SF1">
    <property type="entry name" value="RECOMBINATION PROTEIN 2"/>
    <property type="match status" value="1"/>
</dbReference>
<accession>A0A2M6XCD9</accession>
<feature type="transmembrane region" description="Helical" evidence="6">
    <location>
        <begin position="171"/>
        <end position="192"/>
    </location>
</feature>
<dbReference type="InterPro" id="IPR052159">
    <property type="entry name" value="Competence_DNA_uptake"/>
</dbReference>
<feature type="transmembrane region" description="Helical" evidence="6">
    <location>
        <begin position="342"/>
        <end position="370"/>
    </location>
</feature>
<feature type="transmembrane region" description="Helical" evidence="6">
    <location>
        <begin position="242"/>
        <end position="258"/>
    </location>
</feature>
<feature type="domain" description="ComEC/Rec2-related protein" evidence="7">
    <location>
        <begin position="148"/>
        <end position="376"/>
    </location>
</feature>
<evidence type="ECO:0000259" key="7">
    <source>
        <dbReference type="Pfam" id="PF03772"/>
    </source>
</evidence>
<dbReference type="GO" id="GO:0005886">
    <property type="term" value="C:plasma membrane"/>
    <property type="evidence" value="ECO:0007669"/>
    <property type="project" value="UniProtKB-SubCell"/>
</dbReference>
<feature type="transmembrane region" description="Helical" evidence="6">
    <location>
        <begin position="199"/>
        <end position="215"/>
    </location>
</feature>
<evidence type="ECO:0000256" key="4">
    <source>
        <dbReference type="ARBA" id="ARBA00022989"/>
    </source>
</evidence>
<organism evidence="8 9">
    <name type="scientific">Candidatus Shapirobacteria bacterium CG08_land_8_20_14_0_20_39_18</name>
    <dbReference type="NCBI Taxonomy" id="1974883"/>
    <lineage>
        <taxon>Bacteria</taxon>
        <taxon>Candidatus Shapironibacteriota</taxon>
    </lineage>
</organism>
<reference evidence="9" key="1">
    <citation type="submission" date="2017-09" db="EMBL/GenBank/DDBJ databases">
        <title>Depth-based differentiation of microbial function through sediment-hosted aquifers and enrichment of novel symbionts in the deep terrestrial subsurface.</title>
        <authorList>
            <person name="Probst A.J."/>
            <person name="Ladd B."/>
            <person name="Jarett J.K."/>
            <person name="Geller-Mcgrath D.E."/>
            <person name="Sieber C.M.K."/>
            <person name="Emerson J.B."/>
            <person name="Anantharaman K."/>
            <person name="Thomas B.C."/>
            <person name="Malmstrom R."/>
            <person name="Stieglmeier M."/>
            <person name="Klingl A."/>
            <person name="Woyke T."/>
            <person name="Ryan C.M."/>
            <person name="Banfield J.F."/>
        </authorList>
    </citation>
    <scope>NUCLEOTIDE SEQUENCE [LARGE SCALE GENOMIC DNA]</scope>
</reference>
<gene>
    <name evidence="8" type="ORF">COT44_03790</name>
</gene>